<feature type="compositionally biased region" description="Polar residues" evidence="1">
    <location>
        <begin position="207"/>
        <end position="216"/>
    </location>
</feature>
<evidence type="ECO:0000313" key="3">
    <source>
        <dbReference type="Proteomes" id="UP001346149"/>
    </source>
</evidence>
<dbReference type="AlphaFoldDB" id="A0AAN7LI26"/>
<accession>A0AAN7LI26</accession>
<name>A0AAN7LI26_TRANT</name>
<feature type="compositionally biased region" description="Basic and acidic residues" evidence="1">
    <location>
        <begin position="132"/>
        <end position="151"/>
    </location>
</feature>
<reference evidence="2 3" key="1">
    <citation type="journal article" date="2023" name="Hortic Res">
        <title>Pangenome of water caltrop reveals structural variations and asymmetric subgenome divergence after allopolyploidization.</title>
        <authorList>
            <person name="Zhang X."/>
            <person name="Chen Y."/>
            <person name="Wang L."/>
            <person name="Yuan Y."/>
            <person name="Fang M."/>
            <person name="Shi L."/>
            <person name="Lu R."/>
            <person name="Comes H.P."/>
            <person name="Ma Y."/>
            <person name="Chen Y."/>
            <person name="Huang G."/>
            <person name="Zhou Y."/>
            <person name="Zheng Z."/>
            <person name="Qiu Y."/>
        </authorList>
    </citation>
    <scope>NUCLEOTIDE SEQUENCE [LARGE SCALE GENOMIC DNA]</scope>
    <source>
        <strain evidence="2">F231</strain>
    </source>
</reference>
<sequence length="286" mass="31359">MGCGLSKFNKGVMGHGYLYCNPLHRAVSAGHWRHKPGRTASANPTKQLLVEGAADSGHSSGGNHGRKSVSHTPSSALEEKAAMEDPSHSAPANESITKQPYEPQQMKKAIAISAARDEDARGCSKPPSISYNKEKSDKEENDDCKMKTLPDDDREDSIIYLGSPSFRVYCRSSNNADSRRTNDAVAVLGDHMAAEDDDGDGRESTADPLQTDSSTCESEKEGKPSSEVVDSDKVTQLPLKILHWYPRLLSYALKKAMDAVPVLRVLKEIEELTRVKKMMEEARIPF</sequence>
<protein>
    <submittedName>
        <fullName evidence="2">Uncharacterized protein</fullName>
    </submittedName>
</protein>
<keyword evidence="3" id="KW-1185">Reference proteome</keyword>
<feature type="region of interest" description="Disordered" evidence="1">
    <location>
        <begin position="53"/>
        <end position="157"/>
    </location>
</feature>
<evidence type="ECO:0000256" key="1">
    <source>
        <dbReference type="SAM" id="MobiDB-lite"/>
    </source>
</evidence>
<dbReference type="EMBL" id="JAXQNO010000013">
    <property type="protein sequence ID" value="KAK4785895.1"/>
    <property type="molecule type" value="Genomic_DNA"/>
</dbReference>
<evidence type="ECO:0000313" key="2">
    <source>
        <dbReference type="EMBL" id="KAK4785895.1"/>
    </source>
</evidence>
<proteinExistence type="predicted"/>
<dbReference type="Proteomes" id="UP001346149">
    <property type="component" value="Unassembled WGS sequence"/>
</dbReference>
<organism evidence="2 3">
    <name type="scientific">Trapa natans</name>
    <name type="common">Water chestnut</name>
    <dbReference type="NCBI Taxonomy" id="22666"/>
    <lineage>
        <taxon>Eukaryota</taxon>
        <taxon>Viridiplantae</taxon>
        <taxon>Streptophyta</taxon>
        <taxon>Embryophyta</taxon>
        <taxon>Tracheophyta</taxon>
        <taxon>Spermatophyta</taxon>
        <taxon>Magnoliopsida</taxon>
        <taxon>eudicotyledons</taxon>
        <taxon>Gunneridae</taxon>
        <taxon>Pentapetalae</taxon>
        <taxon>rosids</taxon>
        <taxon>malvids</taxon>
        <taxon>Myrtales</taxon>
        <taxon>Lythraceae</taxon>
        <taxon>Trapa</taxon>
    </lineage>
</organism>
<feature type="compositionally biased region" description="Basic and acidic residues" evidence="1">
    <location>
        <begin position="77"/>
        <end position="87"/>
    </location>
</feature>
<feature type="region of interest" description="Disordered" evidence="1">
    <location>
        <begin position="192"/>
        <end position="229"/>
    </location>
</feature>
<gene>
    <name evidence="2" type="ORF">SAY86_002584</name>
</gene>
<comment type="caution">
    <text evidence="2">The sequence shown here is derived from an EMBL/GenBank/DDBJ whole genome shotgun (WGS) entry which is preliminary data.</text>
</comment>